<evidence type="ECO:0000313" key="2">
    <source>
        <dbReference type="EMBL" id="QHS77387.1"/>
    </source>
</evidence>
<dbReference type="AlphaFoldDB" id="A0A6C0ACE8"/>
<evidence type="ECO:0000256" key="1">
    <source>
        <dbReference type="SAM" id="MobiDB-lite"/>
    </source>
</evidence>
<reference evidence="2" key="1">
    <citation type="journal article" date="2020" name="Nature">
        <title>Giant virus diversity and host interactions through global metagenomics.</title>
        <authorList>
            <person name="Schulz F."/>
            <person name="Roux S."/>
            <person name="Paez-Espino D."/>
            <person name="Jungbluth S."/>
            <person name="Walsh D.A."/>
            <person name="Denef V.J."/>
            <person name="McMahon K.D."/>
            <person name="Konstantinidis K.T."/>
            <person name="Eloe-Fadrosh E.A."/>
            <person name="Kyrpides N.C."/>
            <person name="Woyke T."/>
        </authorList>
    </citation>
    <scope>NUCLEOTIDE SEQUENCE</scope>
    <source>
        <strain evidence="2">GVMAG-S-1004661-13</strain>
    </source>
</reference>
<dbReference type="EMBL" id="MN740546">
    <property type="protein sequence ID" value="QHS77387.1"/>
    <property type="molecule type" value="Genomic_DNA"/>
</dbReference>
<sequence length="112" mass="12905">MDYINDLLKNHPLDTDTEFSIDRYLEKAIGETESELDETYKNQFGGGDNRPKGGFPPILICSDIDSDSDVALLNKNKEKEKTKREFESNKSTIKIKDILEKRKETKPFFSLD</sequence>
<name>A0A6C0ACE8_9ZZZZ</name>
<proteinExistence type="predicted"/>
<feature type="region of interest" description="Disordered" evidence="1">
    <location>
        <begin position="36"/>
        <end position="56"/>
    </location>
</feature>
<protein>
    <submittedName>
        <fullName evidence="2">Uncharacterized protein</fullName>
    </submittedName>
</protein>
<organism evidence="2">
    <name type="scientific">viral metagenome</name>
    <dbReference type="NCBI Taxonomy" id="1070528"/>
    <lineage>
        <taxon>unclassified sequences</taxon>
        <taxon>metagenomes</taxon>
        <taxon>organismal metagenomes</taxon>
    </lineage>
</organism>
<accession>A0A6C0ACE8</accession>